<dbReference type="InterPro" id="IPR010736">
    <property type="entry name" value="SHIPPO-rpt"/>
</dbReference>
<reference evidence="2 3" key="1">
    <citation type="submission" date="2016-10" db="EMBL/GenBank/DDBJ databases">
        <authorList>
            <person name="Cai Z."/>
        </authorList>
    </citation>
    <scope>NUCLEOTIDE SEQUENCE [LARGE SCALE GENOMIC DNA]</scope>
</reference>
<feature type="region of interest" description="Disordered" evidence="1">
    <location>
        <begin position="42"/>
        <end position="134"/>
    </location>
</feature>
<feature type="region of interest" description="Disordered" evidence="1">
    <location>
        <begin position="581"/>
        <end position="600"/>
    </location>
</feature>
<feature type="region of interest" description="Disordered" evidence="1">
    <location>
        <begin position="210"/>
        <end position="293"/>
    </location>
</feature>
<feature type="compositionally biased region" description="Basic and acidic residues" evidence="1">
    <location>
        <begin position="1"/>
        <end position="11"/>
    </location>
</feature>
<proteinExistence type="predicted"/>
<feature type="region of interest" description="Disordered" evidence="1">
    <location>
        <begin position="1"/>
        <end position="29"/>
    </location>
</feature>
<feature type="region of interest" description="Disordered" evidence="1">
    <location>
        <begin position="332"/>
        <end position="383"/>
    </location>
</feature>
<name>A0A383WLF6_TETOB</name>
<sequence>MAFVSRSERDTSVTAPRSTTDKVGPGSYSLLPARKFIPAAAPFASNTKRAIGTSSSSGHEHSTSKASSGSSIPASLAAGGSSQQAADEPCVAHTDSVRDFRHHTKSSSFASSTQRFLTSKETTAKPGPGAYQTAPKWISSHGKAPLHREAASKKVSELLGTATASVASVALAGVQSASSNGSKAAEVPVLTPPSIPARHQSYGYEQGPGGLLVMQPPPQLDGTAGEAAVASSGPAATCPGSVQGKAKGTAWAASRTDRWGPHSQQHLPQQQRLHPQRQPQQQPQPPGPATYHVDSSATRFRLSPDGRLVPCRVSGRGSFSAAGSAAFMSRVARPHQTEPDPDKNTPGPGTYLQQQRLRPQSAPQPAAAGFTPAHSSQHQQQLFGRGPGRECAIAGLPGVVQPSSVAPGPGTYDLSKAGSLTKPVRSSRAGLLHGSGVTTGAVAATVHADQDAGQAAAGFGSTSNRFGNANVSSPGPGKYSADQAASMAADAAKKAAAASRRGVFGSAAERFSSGSNCGANSAVAAAASGATAGGGACSALGPGAYDVDCGVARHVAAAAARPSPGFVSSSQRFAPAAAPAAAPDYSSWDGEPGSLRGDAGRLGPGAYVKLEEWGGKAAARSSTAGGCCRPSYHSVPFGSEAPRSSPLLAAAGAGHKGATPGPGAYVKADVDMRQVFRPLSMPGSAAGFSTGSRRFGSSSSVSPGPGAYTEDTANSCSLVRPSYNVTLDC</sequence>
<feature type="compositionally biased region" description="Polar residues" evidence="1">
    <location>
        <begin position="106"/>
        <end position="121"/>
    </location>
</feature>
<dbReference type="InterPro" id="IPR051291">
    <property type="entry name" value="CIMAP"/>
</dbReference>
<evidence type="ECO:0000313" key="3">
    <source>
        <dbReference type="Proteomes" id="UP000256970"/>
    </source>
</evidence>
<evidence type="ECO:0000313" key="2">
    <source>
        <dbReference type="EMBL" id="SZX77999.1"/>
    </source>
</evidence>
<feature type="region of interest" description="Disordered" evidence="1">
    <location>
        <begin position="688"/>
        <end position="711"/>
    </location>
</feature>
<feature type="compositionally biased region" description="Polar residues" evidence="1">
    <location>
        <begin position="351"/>
        <end position="363"/>
    </location>
</feature>
<dbReference type="Pfam" id="PF07004">
    <property type="entry name" value="SHIPPO-rpt"/>
    <property type="match status" value="2"/>
</dbReference>
<dbReference type="Proteomes" id="UP000256970">
    <property type="component" value="Unassembled WGS sequence"/>
</dbReference>
<keyword evidence="3" id="KW-1185">Reference proteome</keyword>
<protein>
    <submittedName>
        <fullName evidence="2">Uncharacterized protein</fullName>
    </submittedName>
</protein>
<evidence type="ECO:0000256" key="1">
    <source>
        <dbReference type="SAM" id="MobiDB-lite"/>
    </source>
</evidence>
<dbReference type="STRING" id="3088.A0A383WLF6"/>
<dbReference type="EMBL" id="FNXT01001299">
    <property type="protein sequence ID" value="SZX77999.1"/>
    <property type="molecule type" value="Genomic_DNA"/>
</dbReference>
<feature type="compositionally biased region" description="Polar residues" evidence="1">
    <location>
        <begin position="373"/>
        <end position="382"/>
    </location>
</feature>
<feature type="compositionally biased region" description="Low complexity" evidence="1">
    <location>
        <begin position="688"/>
        <end position="706"/>
    </location>
</feature>
<feature type="compositionally biased region" description="Low complexity" evidence="1">
    <location>
        <begin position="64"/>
        <end position="86"/>
    </location>
</feature>
<gene>
    <name evidence="2" type="ORF">BQ4739_LOCUS18329</name>
</gene>
<organism evidence="2 3">
    <name type="scientific">Tetradesmus obliquus</name>
    <name type="common">Green alga</name>
    <name type="synonym">Acutodesmus obliquus</name>
    <dbReference type="NCBI Taxonomy" id="3088"/>
    <lineage>
        <taxon>Eukaryota</taxon>
        <taxon>Viridiplantae</taxon>
        <taxon>Chlorophyta</taxon>
        <taxon>core chlorophytes</taxon>
        <taxon>Chlorophyceae</taxon>
        <taxon>CS clade</taxon>
        <taxon>Sphaeropleales</taxon>
        <taxon>Scenedesmaceae</taxon>
        <taxon>Tetradesmus</taxon>
    </lineage>
</organism>
<dbReference type="AlphaFoldDB" id="A0A383WLF6"/>
<feature type="compositionally biased region" description="Low complexity" evidence="1">
    <location>
        <begin position="264"/>
        <end position="281"/>
    </location>
</feature>
<accession>A0A383WLF6</accession>
<dbReference type="PANTHER" id="PTHR21580">
    <property type="entry name" value="SHIPPO-1-RELATED"/>
    <property type="match status" value="1"/>
</dbReference>